<reference evidence="1 2" key="1">
    <citation type="submission" date="2018-11" db="EMBL/GenBank/DDBJ databases">
        <authorList>
            <consortium name="Pathogen Informatics"/>
        </authorList>
    </citation>
    <scope>NUCLEOTIDE SEQUENCE [LARGE SCALE GENOMIC DNA]</scope>
</reference>
<dbReference type="OrthoDB" id="10666518at2759"/>
<gene>
    <name evidence="1" type="ORF">SVUK_LOCUS8410</name>
</gene>
<organism evidence="1 2">
    <name type="scientific">Strongylus vulgaris</name>
    <name type="common">Blood worm</name>
    <dbReference type="NCBI Taxonomy" id="40348"/>
    <lineage>
        <taxon>Eukaryota</taxon>
        <taxon>Metazoa</taxon>
        <taxon>Ecdysozoa</taxon>
        <taxon>Nematoda</taxon>
        <taxon>Chromadorea</taxon>
        <taxon>Rhabditida</taxon>
        <taxon>Rhabditina</taxon>
        <taxon>Rhabditomorpha</taxon>
        <taxon>Strongyloidea</taxon>
        <taxon>Strongylidae</taxon>
        <taxon>Strongylus</taxon>
    </lineage>
</organism>
<sequence length="104" mass="11904">MSAELVWSKKVNFGEDLLIYEDEFIVQLIDGLEPETTYAASARFLNKDGAGQFGKFIHAHTSCERGKRLEIRKVSLEIGYDRIRLGWQGNVTSVSFRLLHWQNG</sequence>
<proteinExistence type="predicted"/>
<dbReference type="AlphaFoldDB" id="A0A3P7L1U3"/>
<keyword evidence="2" id="KW-1185">Reference proteome</keyword>
<dbReference type="Proteomes" id="UP000270094">
    <property type="component" value="Unassembled WGS sequence"/>
</dbReference>
<protein>
    <recommendedName>
        <fullName evidence="3">Fibronectin type-III domain-containing protein</fullName>
    </recommendedName>
</protein>
<accession>A0A3P7L1U3</accession>
<evidence type="ECO:0000313" key="2">
    <source>
        <dbReference type="Proteomes" id="UP000270094"/>
    </source>
</evidence>
<evidence type="ECO:0008006" key="3">
    <source>
        <dbReference type="Google" id="ProtNLM"/>
    </source>
</evidence>
<name>A0A3P7L1U3_STRVU</name>
<dbReference type="EMBL" id="UYYB01030447">
    <property type="protein sequence ID" value="VDM73412.1"/>
    <property type="molecule type" value="Genomic_DNA"/>
</dbReference>
<evidence type="ECO:0000313" key="1">
    <source>
        <dbReference type="EMBL" id="VDM73412.1"/>
    </source>
</evidence>